<sequence length="541" mass="57515">MDLSVYLVTDSTPAILGNRDLCEVVRDAVQGGVTVVQYRDKHSDTGVMIETAKKLHEITKKYNVPLIINDRVDVALAVGAEGVHLGQDDMKIPEAKKLLPPNTYIGATVCSNKEALKAVLDGADYLGIGTVFATPTKTDTKSIIGTAGTKEILTFLSTMPRPRKIGTVAIGGINLSNVQRVIYQSQAPLKSLDGAAIVSAIMAAENPREAAASFSKLVKRTPASATIPIPPRENEVTLLLDEVPGIISAVATKRPLCHNMINYVVANFAANVAIAIGASPIMSGYGPEAVDLAKNGGSLLINMGTLNNESVDNYLQALRAYNDEGNPVVFDPVGAGATEIRRKAAKQLLAGGYFDLIKGNESELIQLYGKVPGRQFGVDSGPSILNSQEKAKLAKDLARRERNVVLLTGTVDYLSDGQRTLAIGNGHELLSCITGTGCIIGTMAASFLAVHRCDKLLAVLSSLLLLEIAAERAAVKDGVNGPGTFLPAFIDELFALRKWAVDRKVNNASPDADAKATNSDTATTMGENIFRKMAKVHLIQM</sequence>
<dbReference type="PANTHER" id="PTHR20857">
    <property type="entry name" value="THIAMINE-PHOSPHATE PYROPHOSPHORYLASE"/>
    <property type="match status" value="1"/>
</dbReference>
<evidence type="ECO:0000259" key="18">
    <source>
        <dbReference type="Pfam" id="PF02581"/>
    </source>
</evidence>
<keyword evidence="11" id="KW-0460">Magnesium</keyword>
<keyword evidence="12" id="KW-0784">Thiamine biosynthesis</keyword>
<comment type="catalytic activity">
    <reaction evidence="15">
        <text>2-[(2R,5Z)-2-carboxy-4-methylthiazol-5(2H)-ylidene]ethyl phosphate + 4-amino-2-methyl-5-(diphosphooxymethyl)pyrimidine + 2 H(+) = thiamine phosphate + CO2 + diphosphate</text>
        <dbReference type="Rhea" id="RHEA:47844"/>
        <dbReference type="ChEBI" id="CHEBI:15378"/>
        <dbReference type="ChEBI" id="CHEBI:16526"/>
        <dbReference type="ChEBI" id="CHEBI:33019"/>
        <dbReference type="ChEBI" id="CHEBI:37575"/>
        <dbReference type="ChEBI" id="CHEBI:57841"/>
        <dbReference type="ChEBI" id="CHEBI:62899"/>
        <dbReference type="EC" id="2.5.1.3"/>
    </reaction>
</comment>
<dbReference type="GO" id="GO:0005737">
    <property type="term" value="C:cytoplasm"/>
    <property type="evidence" value="ECO:0007669"/>
    <property type="project" value="TreeGrafter"/>
</dbReference>
<dbReference type="FunFam" id="3.20.20.70:FF:000104">
    <property type="entry name" value="Thiamine biosynthetic bifunctional enzyme"/>
    <property type="match status" value="1"/>
</dbReference>
<dbReference type="InterPro" id="IPR013785">
    <property type="entry name" value="Aldolase_TIM"/>
</dbReference>
<dbReference type="SUPFAM" id="SSF53613">
    <property type="entry name" value="Ribokinase-like"/>
    <property type="match status" value="1"/>
</dbReference>
<comment type="caution">
    <text evidence="19">The sequence shown here is derived from an EMBL/GenBank/DDBJ whole genome shotgun (WGS) entry which is preliminary data.</text>
</comment>
<evidence type="ECO:0000256" key="14">
    <source>
        <dbReference type="ARBA" id="ARBA00047851"/>
    </source>
</evidence>
<dbReference type="SUPFAM" id="SSF51391">
    <property type="entry name" value="Thiamin phosphate synthase"/>
    <property type="match status" value="1"/>
</dbReference>
<feature type="domain" description="Thiamine phosphate synthase/TenI" evidence="18">
    <location>
        <begin position="5"/>
        <end position="201"/>
    </location>
</feature>
<dbReference type="GO" id="GO:0009229">
    <property type="term" value="P:thiamine diphosphate biosynthetic process"/>
    <property type="evidence" value="ECO:0007669"/>
    <property type="project" value="UniProtKB-UniPathway"/>
</dbReference>
<dbReference type="Pfam" id="PF02110">
    <property type="entry name" value="HK"/>
    <property type="match status" value="1"/>
</dbReference>
<dbReference type="GO" id="GO:0004789">
    <property type="term" value="F:thiamine-phosphate diphosphorylase activity"/>
    <property type="evidence" value="ECO:0007669"/>
    <property type="project" value="UniProtKB-EC"/>
</dbReference>
<keyword evidence="7" id="KW-0479">Metal-binding</keyword>
<proteinExistence type="inferred from homology"/>
<evidence type="ECO:0000313" key="20">
    <source>
        <dbReference type="Proteomes" id="UP000034164"/>
    </source>
</evidence>
<dbReference type="GO" id="GO:0009228">
    <property type="term" value="P:thiamine biosynthetic process"/>
    <property type="evidence" value="ECO:0007669"/>
    <property type="project" value="UniProtKB-KW"/>
</dbReference>
<dbReference type="GO" id="GO:0004417">
    <property type="term" value="F:hydroxyethylthiazole kinase activity"/>
    <property type="evidence" value="ECO:0007669"/>
    <property type="project" value="UniProtKB-EC"/>
</dbReference>
<dbReference type="InterPro" id="IPR029056">
    <property type="entry name" value="Ribokinase-like"/>
</dbReference>
<keyword evidence="8" id="KW-0547">Nucleotide-binding</keyword>
<evidence type="ECO:0000256" key="2">
    <source>
        <dbReference type="ARBA" id="ARBA00001946"/>
    </source>
</evidence>
<evidence type="ECO:0000256" key="1">
    <source>
        <dbReference type="ARBA" id="ARBA00001771"/>
    </source>
</evidence>
<comment type="catalytic activity">
    <reaction evidence="13">
        <text>4-methyl-5-(2-phosphooxyethyl)-thiazole + 4-amino-2-methyl-5-(diphosphooxymethyl)pyrimidine + H(+) = thiamine phosphate + diphosphate</text>
        <dbReference type="Rhea" id="RHEA:22328"/>
        <dbReference type="ChEBI" id="CHEBI:15378"/>
        <dbReference type="ChEBI" id="CHEBI:33019"/>
        <dbReference type="ChEBI" id="CHEBI:37575"/>
        <dbReference type="ChEBI" id="CHEBI:57841"/>
        <dbReference type="ChEBI" id="CHEBI:58296"/>
        <dbReference type="EC" id="2.5.1.3"/>
    </reaction>
</comment>
<accession>A0A0G2J9I4</accession>
<comment type="similarity">
    <text evidence="16">In the C-terminal section; belongs to the Thz kinase family.</text>
</comment>
<dbReference type="FunFam" id="3.40.1190.20:FF:000042">
    <property type="entry name" value="Probable thiamine biosynthetic bifunctional enzyme"/>
    <property type="match status" value="1"/>
</dbReference>
<evidence type="ECO:0000256" key="13">
    <source>
        <dbReference type="ARBA" id="ARBA00047334"/>
    </source>
</evidence>
<dbReference type="CDD" id="cd01170">
    <property type="entry name" value="THZ_kinase"/>
    <property type="match status" value="1"/>
</dbReference>
<dbReference type="HAMAP" id="MF_00097">
    <property type="entry name" value="TMP_synthase"/>
    <property type="match status" value="1"/>
</dbReference>
<evidence type="ECO:0000256" key="3">
    <source>
        <dbReference type="ARBA" id="ARBA00003814"/>
    </source>
</evidence>
<dbReference type="CDD" id="cd00564">
    <property type="entry name" value="TMP_TenI"/>
    <property type="match status" value="1"/>
</dbReference>
<keyword evidence="10" id="KW-0067">ATP-binding</keyword>
<comment type="similarity">
    <text evidence="17">In the N-terminal section; belongs to the thiamine-phosphate synthase family.</text>
</comment>
<dbReference type="AlphaFoldDB" id="A0A0G2J9I4"/>
<dbReference type="InterPro" id="IPR034291">
    <property type="entry name" value="TMP_synthase"/>
</dbReference>
<evidence type="ECO:0000313" key="19">
    <source>
        <dbReference type="EMBL" id="KKZ64036.1"/>
    </source>
</evidence>
<dbReference type="VEuPathDB" id="FungiDB:EMCG_01697"/>
<dbReference type="Gene3D" id="3.20.20.70">
    <property type="entry name" value="Aldolase class I"/>
    <property type="match status" value="1"/>
</dbReference>
<dbReference type="HAMAP" id="MF_00228">
    <property type="entry name" value="Thz_kinase"/>
    <property type="match status" value="1"/>
</dbReference>
<evidence type="ECO:0000256" key="16">
    <source>
        <dbReference type="ARBA" id="ARBA00061146"/>
    </source>
</evidence>
<dbReference type="InterPro" id="IPR000417">
    <property type="entry name" value="Hyethyz_kinase"/>
</dbReference>
<dbReference type="InterPro" id="IPR036206">
    <property type="entry name" value="ThiamineP_synth_sf"/>
</dbReference>
<evidence type="ECO:0000256" key="15">
    <source>
        <dbReference type="ARBA" id="ARBA00047883"/>
    </source>
</evidence>
<reference evidence="20" key="1">
    <citation type="journal article" date="2015" name="PLoS Genet.">
        <title>The dynamic genome and transcriptome of the human fungal pathogen Blastomyces and close relative Emmonsia.</title>
        <authorList>
            <person name="Munoz J.F."/>
            <person name="Gauthier G.M."/>
            <person name="Desjardins C.A."/>
            <person name="Gallo J.E."/>
            <person name="Holder J."/>
            <person name="Sullivan T.D."/>
            <person name="Marty A.J."/>
            <person name="Carmen J.C."/>
            <person name="Chen Z."/>
            <person name="Ding L."/>
            <person name="Gujja S."/>
            <person name="Magrini V."/>
            <person name="Misas E."/>
            <person name="Mitreva M."/>
            <person name="Priest M."/>
            <person name="Saif S."/>
            <person name="Whiston E.A."/>
            <person name="Young S."/>
            <person name="Zeng Q."/>
            <person name="Goldman W.E."/>
            <person name="Mardis E.R."/>
            <person name="Taylor J.W."/>
            <person name="McEwen J.G."/>
            <person name="Clay O.K."/>
            <person name="Klein B.S."/>
            <person name="Cuomo C.A."/>
        </authorList>
    </citation>
    <scope>NUCLEOTIDE SEQUENCE [LARGE SCALE GENOMIC DNA]</scope>
    <source>
        <strain evidence="20">UAMH 3008</strain>
    </source>
</reference>
<evidence type="ECO:0000256" key="7">
    <source>
        <dbReference type="ARBA" id="ARBA00022723"/>
    </source>
</evidence>
<comment type="cofactor">
    <cofactor evidence="2">
        <name>Mg(2+)</name>
        <dbReference type="ChEBI" id="CHEBI:18420"/>
    </cofactor>
</comment>
<organism evidence="19 20">
    <name type="scientific">[Emmonsia] crescens</name>
    <dbReference type="NCBI Taxonomy" id="73230"/>
    <lineage>
        <taxon>Eukaryota</taxon>
        <taxon>Fungi</taxon>
        <taxon>Dikarya</taxon>
        <taxon>Ascomycota</taxon>
        <taxon>Pezizomycotina</taxon>
        <taxon>Eurotiomycetes</taxon>
        <taxon>Eurotiomycetidae</taxon>
        <taxon>Onygenales</taxon>
        <taxon>Ajellomycetaceae</taxon>
        <taxon>Emergomyces</taxon>
    </lineage>
</organism>
<dbReference type="Pfam" id="PF02581">
    <property type="entry name" value="TMP-TENI"/>
    <property type="match status" value="1"/>
</dbReference>
<dbReference type="NCBIfam" id="TIGR00693">
    <property type="entry name" value="thiE"/>
    <property type="match status" value="1"/>
</dbReference>
<evidence type="ECO:0000256" key="10">
    <source>
        <dbReference type="ARBA" id="ARBA00022840"/>
    </source>
</evidence>
<evidence type="ECO:0000256" key="17">
    <source>
        <dbReference type="ARBA" id="ARBA00061283"/>
    </source>
</evidence>
<comment type="pathway">
    <text evidence="4">Cofactor biosynthesis; thiamine diphosphate biosynthesis; 4-methyl-5-(2-phosphoethyl)-thiazole from 5-(2-hydroxyethyl)-4-methylthiazole: step 1/1.</text>
</comment>
<evidence type="ECO:0000256" key="5">
    <source>
        <dbReference type="ARBA" id="ARBA00005165"/>
    </source>
</evidence>
<dbReference type="UniPathway" id="UPA00060">
    <property type="reaction ID" value="UER00139"/>
</dbReference>
<comment type="catalytic activity">
    <reaction evidence="1">
        <text>5-(2-hydroxyethyl)-4-methylthiazole + ATP = 4-methyl-5-(2-phosphooxyethyl)-thiazole + ADP + H(+)</text>
        <dbReference type="Rhea" id="RHEA:24212"/>
        <dbReference type="ChEBI" id="CHEBI:15378"/>
        <dbReference type="ChEBI" id="CHEBI:17957"/>
        <dbReference type="ChEBI" id="CHEBI:30616"/>
        <dbReference type="ChEBI" id="CHEBI:58296"/>
        <dbReference type="ChEBI" id="CHEBI:456216"/>
        <dbReference type="EC" id="2.7.1.50"/>
    </reaction>
</comment>
<dbReference type="GO" id="GO:0005524">
    <property type="term" value="F:ATP binding"/>
    <property type="evidence" value="ECO:0007669"/>
    <property type="project" value="UniProtKB-KW"/>
</dbReference>
<evidence type="ECO:0000256" key="11">
    <source>
        <dbReference type="ARBA" id="ARBA00022842"/>
    </source>
</evidence>
<evidence type="ECO:0000256" key="4">
    <source>
        <dbReference type="ARBA" id="ARBA00004868"/>
    </source>
</evidence>
<gene>
    <name evidence="19" type="ORF">EMCG_01697</name>
</gene>
<comment type="function">
    <text evidence="3">Condenses 4-methyl-5-(beta-hydroxyethyl)thiazole monophosphate (THZ-P) and 2-methyl-4-amino-5-hydroxymethyl pyrimidine pyrophosphate (HMP-PP) to form thiamine monophosphate (TMP).</text>
</comment>
<dbReference type="Gene3D" id="3.40.1190.20">
    <property type="match status" value="1"/>
</dbReference>
<dbReference type="Proteomes" id="UP000034164">
    <property type="component" value="Unassembled WGS sequence"/>
</dbReference>
<name>A0A0G2J9I4_9EURO</name>
<comment type="catalytic activity">
    <reaction evidence="14">
        <text>2-(2-carboxy-4-methylthiazol-5-yl)ethyl phosphate + 4-amino-2-methyl-5-(diphosphooxymethyl)pyrimidine + 2 H(+) = thiamine phosphate + CO2 + diphosphate</text>
        <dbReference type="Rhea" id="RHEA:47848"/>
        <dbReference type="ChEBI" id="CHEBI:15378"/>
        <dbReference type="ChEBI" id="CHEBI:16526"/>
        <dbReference type="ChEBI" id="CHEBI:33019"/>
        <dbReference type="ChEBI" id="CHEBI:37575"/>
        <dbReference type="ChEBI" id="CHEBI:57841"/>
        <dbReference type="ChEBI" id="CHEBI:62890"/>
        <dbReference type="EC" id="2.5.1.3"/>
    </reaction>
</comment>
<dbReference type="EMBL" id="LCZI01000884">
    <property type="protein sequence ID" value="KKZ64036.1"/>
    <property type="molecule type" value="Genomic_DNA"/>
</dbReference>
<dbReference type="PANTHER" id="PTHR20857:SF23">
    <property type="entry name" value="THIAMINE BIOSYNTHETIC BIFUNCTIONAL ENZYME"/>
    <property type="match status" value="1"/>
</dbReference>
<dbReference type="PRINTS" id="PR01099">
    <property type="entry name" value="HYETHTZKNASE"/>
</dbReference>
<dbReference type="OrthoDB" id="4994at2759"/>
<dbReference type="GO" id="GO:0000287">
    <property type="term" value="F:magnesium ion binding"/>
    <property type="evidence" value="ECO:0007669"/>
    <property type="project" value="InterPro"/>
</dbReference>
<comment type="pathway">
    <text evidence="5">Cofactor biosynthesis; thiamine diphosphate biosynthesis; thiamine phosphate from 4-amino-2-methyl-5-diphosphomethylpyrimidine and 4-methyl-5-(2-phosphoethyl)-thiazole: step 1/1.</text>
</comment>
<keyword evidence="6" id="KW-0808">Transferase</keyword>
<evidence type="ECO:0000256" key="9">
    <source>
        <dbReference type="ARBA" id="ARBA00022777"/>
    </source>
</evidence>
<evidence type="ECO:0000256" key="12">
    <source>
        <dbReference type="ARBA" id="ARBA00022977"/>
    </source>
</evidence>
<evidence type="ECO:0000256" key="6">
    <source>
        <dbReference type="ARBA" id="ARBA00022679"/>
    </source>
</evidence>
<dbReference type="NCBIfam" id="NF006830">
    <property type="entry name" value="PRK09355.1"/>
    <property type="match status" value="1"/>
</dbReference>
<protein>
    <recommendedName>
        <fullName evidence="18">Thiamine phosphate synthase/TenI domain-containing protein</fullName>
    </recommendedName>
</protein>
<evidence type="ECO:0000256" key="8">
    <source>
        <dbReference type="ARBA" id="ARBA00022741"/>
    </source>
</evidence>
<keyword evidence="9" id="KW-0418">Kinase</keyword>
<dbReference type="InterPro" id="IPR022998">
    <property type="entry name" value="ThiamineP_synth_TenI"/>
</dbReference>